<organism evidence="4 5">
    <name type="scientific">Zea mays</name>
    <name type="common">Maize</name>
    <dbReference type="NCBI Taxonomy" id="4577"/>
    <lineage>
        <taxon>Eukaryota</taxon>
        <taxon>Viridiplantae</taxon>
        <taxon>Streptophyta</taxon>
        <taxon>Embryophyta</taxon>
        <taxon>Tracheophyta</taxon>
        <taxon>Spermatophyta</taxon>
        <taxon>Magnoliopsida</taxon>
        <taxon>Liliopsida</taxon>
        <taxon>Poales</taxon>
        <taxon>Poaceae</taxon>
        <taxon>PACMAD clade</taxon>
        <taxon>Panicoideae</taxon>
        <taxon>Andropogonodae</taxon>
        <taxon>Andropogoneae</taxon>
        <taxon>Tripsacinae</taxon>
        <taxon>Zea</taxon>
    </lineage>
</organism>
<dbReference type="Gene3D" id="3.10.20.90">
    <property type="entry name" value="Phosphatidylinositol 3-kinase Catalytic Subunit, Chain A, domain 1"/>
    <property type="match status" value="1"/>
</dbReference>
<evidence type="ECO:0000259" key="3">
    <source>
        <dbReference type="PROSITE" id="PS50053"/>
    </source>
</evidence>
<feature type="region of interest" description="Disordered" evidence="2">
    <location>
        <begin position="1"/>
        <end position="91"/>
    </location>
</feature>
<dbReference type="GO" id="GO:0003729">
    <property type="term" value="F:mRNA binding"/>
    <property type="evidence" value="ECO:0007669"/>
    <property type="project" value="UniProtKB-ARBA"/>
</dbReference>
<dbReference type="AlphaFoldDB" id="A0A804NUS6"/>
<evidence type="ECO:0000256" key="1">
    <source>
        <dbReference type="ARBA" id="ARBA00022499"/>
    </source>
</evidence>
<proteinExistence type="predicted"/>
<dbReference type="InterPro" id="IPR029071">
    <property type="entry name" value="Ubiquitin-like_domsf"/>
</dbReference>
<keyword evidence="1" id="KW-1017">Isopeptide bond</keyword>
<evidence type="ECO:0000313" key="5">
    <source>
        <dbReference type="Proteomes" id="UP000007305"/>
    </source>
</evidence>
<dbReference type="InterPro" id="IPR050158">
    <property type="entry name" value="Ubiquitin_ubiquitin-like"/>
</dbReference>
<reference evidence="4" key="3">
    <citation type="submission" date="2021-05" db="UniProtKB">
        <authorList>
            <consortium name="EnsemblPlants"/>
        </authorList>
    </citation>
    <scope>IDENTIFICATION</scope>
    <source>
        <strain evidence="4">cv. B73</strain>
    </source>
</reference>
<feature type="domain" description="Ubiquitin-like" evidence="3">
    <location>
        <begin position="45"/>
        <end position="84"/>
    </location>
</feature>
<reference evidence="5" key="1">
    <citation type="journal article" date="2009" name="Science">
        <title>The B73 maize genome: complexity, diversity, and dynamics.</title>
        <authorList>
            <person name="Schnable P.S."/>
            <person name="Ware D."/>
            <person name="Fulton R.S."/>
            <person name="Stein J.C."/>
            <person name="Wei F."/>
            <person name="Pasternak S."/>
            <person name="Liang C."/>
            <person name="Zhang J."/>
            <person name="Fulton L."/>
            <person name="Graves T.A."/>
            <person name="Minx P."/>
            <person name="Reily A.D."/>
            <person name="Courtney L."/>
            <person name="Kruchowski S.S."/>
            <person name="Tomlinson C."/>
            <person name="Strong C."/>
            <person name="Delehaunty K."/>
            <person name="Fronick C."/>
            <person name="Courtney B."/>
            <person name="Rock S.M."/>
            <person name="Belter E."/>
            <person name="Du F."/>
            <person name="Kim K."/>
            <person name="Abbott R.M."/>
            <person name="Cotton M."/>
            <person name="Levy A."/>
            <person name="Marchetto P."/>
            <person name="Ochoa K."/>
            <person name="Jackson S.M."/>
            <person name="Gillam B."/>
            <person name="Chen W."/>
            <person name="Yan L."/>
            <person name="Higginbotham J."/>
            <person name="Cardenas M."/>
            <person name="Waligorski J."/>
            <person name="Applebaum E."/>
            <person name="Phelps L."/>
            <person name="Falcone J."/>
            <person name="Kanchi K."/>
            <person name="Thane T."/>
            <person name="Scimone A."/>
            <person name="Thane N."/>
            <person name="Henke J."/>
            <person name="Wang T."/>
            <person name="Ruppert J."/>
            <person name="Shah N."/>
            <person name="Rotter K."/>
            <person name="Hodges J."/>
            <person name="Ingenthron E."/>
            <person name="Cordes M."/>
            <person name="Kohlberg S."/>
            <person name="Sgro J."/>
            <person name="Delgado B."/>
            <person name="Mead K."/>
            <person name="Chinwalla A."/>
            <person name="Leonard S."/>
            <person name="Crouse K."/>
            <person name="Collura K."/>
            <person name="Kudrna D."/>
            <person name="Currie J."/>
            <person name="He R."/>
            <person name="Angelova A."/>
            <person name="Rajasekar S."/>
            <person name="Mueller T."/>
            <person name="Lomeli R."/>
            <person name="Scara G."/>
            <person name="Ko A."/>
            <person name="Delaney K."/>
            <person name="Wissotski M."/>
            <person name="Lopez G."/>
            <person name="Campos D."/>
            <person name="Braidotti M."/>
            <person name="Ashley E."/>
            <person name="Golser W."/>
            <person name="Kim H."/>
            <person name="Lee S."/>
            <person name="Lin J."/>
            <person name="Dujmic Z."/>
            <person name="Kim W."/>
            <person name="Talag J."/>
            <person name="Zuccolo A."/>
            <person name="Fan C."/>
            <person name="Sebastian A."/>
            <person name="Kramer M."/>
            <person name="Spiegel L."/>
            <person name="Nascimento L."/>
            <person name="Zutavern T."/>
            <person name="Miller B."/>
            <person name="Ambroise C."/>
            <person name="Muller S."/>
            <person name="Spooner W."/>
            <person name="Narechania A."/>
            <person name="Ren L."/>
            <person name="Wei S."/>
            <person name="Kumari S."/>
            <person name="Faga B."/>
            <person name="Levy M.J."/>
            <person name="McMahan L."/>
            <person name="Van Buren P."/>
            <person name="Vaughn M.W."/>
            <person name="Ying K."/>
            <person name="Yeh C.-T."/>
            <person name="Emrich S.J."/>
            <person name="Jia Y."/>
            <person name="Kalyanaraman A."/>
            <person name="Hsia A.-P."/>
            <person name="Barbazuk W.B."/>
            <person name="Baucom R.S."/>
            <person name="Brutnell T.P."/>
            <person name="Carpita N.C."/>
            <person name="Chaparro C."/>
            <person name="Chia J.-M."/>
            <person name="Deragon J.-M."/>
            <person name="Estill J.C."/>
            <person name="Fu Y."/>
            <person name="Jeddeloh J.A."/>
            <person name="Han Y."/>
            <person name="Lee H."/>
            <person name="Li P."/>
            <person name="Lisch D.R."/>
            <person name="Liu S."/>
            <person name="Liu Z."/>
            <person name="Nagel D.H."/>
            <person name="McCann M.C."/>
            <person name="SanMiguel P."/>
            <person name="Myers A.M."/>
            <person name="Nettleton D."/>
            <person name="Nguyen J."/>
            <person name="Penning B.W."/>
            <person name="Ponnala L."/>
            <person name="Schneider K.L."/>
            <person name="Schwartz D.C."/>
            <person name="Sharma A."/>
            <person name="Soderlund C."/>
            <person name="Springer N.M."/>
            <person name="Sun Q."/>
            <person name="Wang H."/>
            <person name="Waterman M."/>
            <person name="Westerman R."/>
            <person name="Wolfgruber T.K."/>
            <person name="Yang L."/>
            <person name="Yu Y."/>
            <person name="Zhang L."/>
            <person name="Zhou S."/>
            <person name="Zhu Q."/>
            <person name="Bennetzen J.L."/>
            <person name="Dawe R.K."/>
            <person name="Jiang J."/>
            <person name="Jiang N."/>
            <person name="Presting G.G."/>
            <person name="Wessler S.R."/>
            <person name="Aluru S."/>
            <person name="Martienssen R.A."/>
            <person name="Clifton S.W."/>
            <person name="McCombie W.R."/>
            <person name="Wing R.A."/>
            <person name="Wilson R.K."/>
        </authorList>
    </citation>
    <scope>NUCLEOTIDE SEQUENCE [LARGE SCALE GENOMIC DNA]</scope>
    <source>
        <strain evidence="5">cv. B73</strain>
    </source>
</reference>
<dbReference type="SUPFAM" id="SSF54236">
    <property type="entry name" value="Ubiquitin-like"/>
    <property type="match status" value="1"/>
</dbReference>
<feature type="compositionally biased region" description="Basic residues" evidence="2">
    <location>
        <begin position="1"/>
        <end position="11"/>
    </location>
</feature>
<dbReference type="Gramene" id="Zm00001eb187860_T001">
    <property type="protein sequence ID" value="Zm00001eb187860_P001"/>
    <property type="gene ID" value="Zm00001eb187860"/>
</dbReference>
<dbReference type="PANTHER" id="PTHR10666">
    <property type="entry name" value="UBIQUITIN"/>
    <property type="match status" value="1"/>
</dbReference>
<dbReference type="Pfam" id="PF00240">
    <property type="entry name" value="ubiquitin"/>
    <property type="match status" value="1"/>
</dbReference>
<reference evidence="4" key="2">
    <citation type="submission" date="2019-07" db="EMBL/GenBank/DDBJ databases">
        <authorList>
            <person name="Seetharam A."/>
            <person name="Woodhouse M."/>
            <person name="Cannon E."/>
        </authorList>
    </citation>
    <scope>NUCLEOTIDE SEQUENCE [LARGE SCALE GENOMIC DNA]</scope>
    <source>
        <strain evidence="4">cv. B73</strain>
    </source>
</reference>
<dbReference type="Proteomes" id="UP000007305">
    <property type="component" value="Chromosome 4"/>
</dbReference>
<keyword evidence="5" id="KW-1185">Reference proteome</keyword>
<dbReference type="InterPro" id="IPR000626">
    <property type="entry name" value="Ubiquitin-like_dom"/>
</dbReference>
<dbReference type="PROSITE" id="PS50053">
    <property type="entry name" value="UBIQUITIN_2"/>
    <property type="match status" value="1"/>
</dbReference>
<evidence type="ECO:0000256" key="2">
    <source>
        <dbReference type="SAM" id="MobiDB-lite"/>
    </source>
</evidence>
<protein>
    <recommendedName>
        <fullName evidence="3">Ubiquitin-like domain-containing protein</fullName>
    </recommendedName>
</protein>
<dbReference type="InParanoid" id="A0A804NUS6"/>
<dbReference type="EnsemblPlants" id="Zm00001eb187860_T001">
    <property type="protein sequence ID" value="Zm00001eb187860_P001"/>
    <property type="gene ID" value="Zm00001eb187860"/>
</dbReference>
<evidence type="ECO:0000313" key="4">
    <source>
        <dbReference type="EnsemblPlants" id="Zm00001eb187860_P001"/>
    </source>
</evidence>
<sequence>MLLLRGRRRRLSPPASAGPVLSPVDRDDDCAADAEAAAPHDAADDAENSDTVDNVKAKIEDKEEGIPSDRQRLIFAGKQASSSQRARVHLG</sequence>
<name>A0A804NUS6_MAIZE</name>
<accession>A0A804NUS6</accession>
<feature type="compositionally biased region" description="Basic and acidic residues" evidence="2">
    <location>
        <begin position="53"/>
        <end position="72"/>
    </location>
</feature>